<evidence type="ECO:0000256" key="3">
    <source>
        <dbReference type="PROSITE-ProRule" id="PRU00221"/>
    </source>
</evidence>
<dbReference type="Pfam" id="PF00400">
    <property type="entry name" value="WD40"/>
    <property type="match status" value="1"/>
</dbReference>
<dbReference type="PROSITE" id="PS50082">
    <property type="entry name" value="WD_REPEATS_2"/>
    <property type="match status" value="1"/>
</dbReference>
<keyword evidence="1 3" id="KW-0853">WD repeat</keyword>
<evidence type="ECO:0000256" key="4">
    <source>
        <dbReference type="SAM" id="MobiDB-lite"/>
    </source>
</evidence>
<reference evidence="7" key="1">
    <citation type="submission" date="2010-07" db="EMBL/GenBank/DDBJ databases">
        <title>The genome sequence of Gaeumannomyces graminis var. tritici strain R3-111a-1.</title>
        <authorList>
            <consortium name="The Broad Institute Genome Sequencing Platform"/>
            <person name="Ma L.-J."/>
            <person name="Dead R."/>
            <person name="Young S."/>
            <person name="Zeng Q."/>
            <person name="Koehrsen M."/>
            <person name="Alvarado L."/>
            <person name="Berlin A."/>
            <person name="Chapman S.B."/>
            <person name="Chen Z."/>
            <person name="Freedman E."/>
            <person name="Gellesch M."/>
            <person name="Goldberg J."/>
            <person name="Griggs A."/>
            <person name="Gujja S."/>
            <person name="Heilman E.R."/>
            <person name="Heiman D."/>
            <person name="Hepburn T."/>
            <person name="Howarth C."/>
            <person name="Jen D."/>
            <person name="Larson L."/>
            <person name="Mehta T."/>
            <person name="Neiman D."/>
            <person name="Pearson M."/>
            <person name="Roberts A."/>
            <person name="Saif S."/>
            <person name="Shea T."/>
            <person name="Shenoy N."/>
            <person name="Sisk P."/>
            <person name="Stolte C."/>
            <person name="Sykes S."/>
            <person name="Walk T."/>
            <person name="White J."/>
            <person name="Yandava C."/>
            <person name="Haas B."/>
            <person name="Nusbaum C."/>
            <person name="Birren B."/>
        </authorList>
    </citation>
    <scope>NUCLEOTIDE SEQUENCE [LARGE SCALE GENOMIC DNA]</scope>
    <source>
        <strain evidence="7">R3-111a-1</strain>
    </source>
</reference>
<dbReference type="EMBL" id="GL385463">
    <property type="protein sequence ID" value="EJT68554.1"/>
    <property type="molecule type" value="Genomic_DNA"/>
</dbReference>
<feature type="repeat" description="WD" evidence="3">
    <location>
        <begin position="274"/>
        <end position="315"/>
    </location>
</feature>
<keyword evidence="7" id="KW-1185">Reference proteome</keyword>
<feature type="region of interest" description="Disordered" evidence="4">
    <location>
        <begin position="348"/>
        <end position="368"/>
    </location>
</feature>
<dbReference type="OrthoDB" id="6262491at2759"/>
<proteinExistence type="predicted"/>
<dbReference type="InterPro" id="IPR019775">
    <property type="entry name" value="WD40_repeat_CS"/>
</dbReference>
<evidence type="ECO:0000313" key="7">
    <source>
        <dbReference type="Proteomes" id="UP000006039"/>
    </source>
</evidence>
<dbReference type="PROSITE" id="PS50294">
    <property type="entry name" value="WD_REPEATS_REGION"/>
    <property type="match status" value="1"/>
</dbReference>
<dbReference type="InterPro" id="IPR011047">
    <property type="entry name" value="Quinoprotein_ADH-like_sf"/>
</dbReference>
<dbReference type="HOGENOM" id="CLU_752361_0_0_1"/>
<reference evidence="6" key="4">
    <citation type="journal article" date="2015" name="G3 (Bethesda)">
        <title>Genome sequences of three phytopathogenic species of the Magnaporthaceae family of fungi.</title>
        <authorList>
            <person name="Okagaki L.H."/>
            <person name="Nunes C.C."/>
            <person name="Sailsbery J."/>
            <person name="Clay B."/>
            <person name="Brown D."/>
            <person name="John T."/>
            <person name="Oh Y."/>
            <person name="Young N."/>
            <person name="Fitzgerald M."/>
            <person name="Haas B.J."/>
            <person name="Zeng Q."/>
            <person name="Young S."/>
            <person name="Adiconis X."/>
            <person name="Fan L."/>
            <person name="Levin J.Z."/>
            <person name="Mitchell T.K."/>
            <person name="Okubara P.A."/>
            <person name="Farman M.L."/>
            <person name="Kohn L.M."/>
            <person name="Birren B."/>
            <person name="Ma L.-J."/>
            <person name="Dean R.A."/>
        </authorList>
    </citation>
    <scope>NUCLEOTIDE SEQUENCE</scope>
    <source>
        <strain evidence="6">R3-111a-1</strain>
    </source>
</reference>
<evidence type="ECO:0000313" key="5">
    <source>
        <dbReference type="EMBL" id="EJT68554.1"/>
    </source>
</evidence>
<sequence>MRFGIIGAPEPHIGTPPPIRRLRPIWDGVFLPRSAEECRQVARFLKPDGRGHPVAYLYLRLPLLHQGMENKDFELRRPKHAITFAALQILYDLAFDKLPSGAVGERTFVSTLKVVALLLDGPSTGLSFLRLRTSGEPYQAYEMHKLAQEATQWHALCQPSSHYSASQPKKVVMEMSVDCNVQGGKEGLLAYGEDKDNRDAEEALKYATKSRLGAAPELDGELQILNERSLTSATESGETHEPLSEKAHRTDSLRFVEASAWRSFLPGSEQHLEIANGESPINAVAFSPDGRLIVSGSDDKTARLWDAATGAERQPIGAVDRTHHGRSQLRPWRVRSWRQRALSPFSQNAESQFRRGLRHRASDTGLNC</sequence>
<dbReference type="SUPFAM" id="SSF50998">
    <property type="entry name" value="Quinoprotein alcohol dehydrogenase-like"/>
    <property type="match status" value="1"/>
</dbReference>
<dbReference type="AlphaFoldDB" id="J3PK21"/>
<dbReference type="GeneID" id="20354325"/>
<keyword evidence="2" id="KW-0677">Repeat</keyword>
<accession>J3PK21</accession>
<reference evidence="5" key="2">
    <citation type="submission" date="2010-07" db="EMBL/GenBank/DDBJ databases">
        <authorList>
            <consortium name="The Broad Institute Genome Sequencing Platform"/>
            <consortium name="Broad Institute Genome Sequencing Center for Infectious Disease"/>
            <person name="Ma L.-J."/>
            <person name="Dead R."/>
            <person name="Young S."/>
            <person name="Zeng Q."/>
            <person name="Koehrsen M."/>
            <person name="Alvarado L."/>
            <person name="Berlin A."/>
            <person name="Chapman S.B."/>
            <person name="Chen Z."/>
            <person name="Freedman E."/>
            <person name="Gellesch M."/>
            <person name="Goldberg J."/>
            <person name="Griggs A."/>
            <person name="Gujja S."/>
            <person name="Heilman E.R."/>
            <person name="Heiman D."/>
            <person name="Hepburn T."/>
            <person name="Howarth C."/>
            <person name="Jen D."/>
            <person name="Larson L."/>
            <person name="Mehta T."/>
            <person name="Neiman D."/>
            <person name="Pearson M."/>
            <person name="Roberts A."/>
            <person name="Saif S."/>
            <person name="Shea T."/>
            <person name="Shenoy N."/>
            <person name="Sisk P."/>
            <person name="Stolte C."/>
            <person name="Sykes S."/>
            <person name="Walk T."/>
            <person name="White J."/>
            <person name="Yandava C."/>
            <person name="Haas B."/>
            <person name="Nusbaum C."/>
            <person name="Birren B."/>
        </authorList>
    </citation>
    <scope>NUCLEOTIDE SEQUENCE</scope>
    <source>
        <strain evidence="5">R3-111a-1</strain>
    </source>
</reference>
<gene>
    <name evidence="6" type="primary">20354325</name>
    <name evidence="5" type="ORF">GGTG_13867</name>
</gene>
<evidence type="ECO:0000313" key="6">
    <source>
        <dbReference type="EnsemblFungi" id="EJT68554"/>
    </source>
</evidence>
<dbReference type="VEuPathDB" id="FungiDB:GGTG_13867"/>
<dbReference type="SMART" id="SM00320">
    <property type="entry name" value="WD40"/>
    <property type="match status" value="1"/>
</dbReference>
<organism evidence="5">
    <name type="scientific">Gaeumannomyces tritici (strain R3-111a-1)</name>
    <name type="common">Wheat and barley take-all root rot fungus</name>
    <name type="synonym">Gaeumannomyces graminis var. tritici</name>
    <dbReference type="NCBI Taxonomy" id="644352"/>
    <lineage>
        <taxon>Eukaryota</taxon>
        <taxon>Fungi</taxon>
        <taxon>Dikarya</taxon>
        <taxon>Ascomycota</taxon>
        <taxon>Pezizomycotina</taxon>
        <taxon>Sordariomycetes</taxon>
        <taxon>Sordariomycetidae</taxon>
        <taxon>Magnaporthales</taxon>
        <taxon>Magnaporthaceae</taxon>
        <taxon>Gaeumannomyces</taxon>
    </lineage>
</organism>
<evidence type="ECO:0000256" key="1">
    <source>
        <dbReference type="ARBA" id="ARBA00022574"/>
    </source>
</evidence>
<dbReference type="EnsemblFungi" id="EJT68554">
    <property type="protein sequence ID" value="EJT68554"/>
    <property type="gene ID" value="GGTG_13867"/>
</dbReference>
<reference evidence="6" key="5">
    <citation type="submission" date="2018-04" db="UniProtKB">
        <authorList>
            <consortium name="EnsemblFungi"/>
        </authorList>
    </citation>
    <scope>IDENTIFICATION</scope>
    <source>
        <strain evidence="6">R3-111a-1</strain>
    </source>
</reference>
<dbReference type="InterPro" id="IPR001680">
    <property type="entry name" value="WD40_rpt"/>
</dbReference>
<dbReference type="InterPro" id="IPR015943">
    <property type="entry name" value="WD40/YVTN_repeat-like_dom_sf"/>
</dbReference>
<evidence type="ECO:0000256" key="2">
    <source>
        <dbReference type="ARBA" id="ARBA00022737"/>
    </source>
</evidence>
<dbReference type="Proteomes" id="UP000006039">
    <property type="component" value="Unassembled WGS sequence"/>
</dbReference>
<protein>
    <submittedName>
        <fullName evidence="5 6">Uncharacterized protein</fullName>
    </submittedName>
</protein>
<reference evidence="5" key="3">
    <citation type="submission" date="2010-09" db="EMBL/GenBank/DDBJ databases">
        <title>Annotation of Gaeumannomyces graminis var. tritici R3-111a-1.</title>
        <authorList>
            <consortium name="The Broad Institute Genome Sequencing Platform"/>
            <person name="Ma L.-J."/>
            <person name="Dead R."/>
            <person name="Young S.K."/>
            <person name="Zeng Q."/>
            <person name="Gargeya S."/>
            <person name="Fitzgerald M."/>
            <person name="Haas B."/>
            <person name="Abouelleil A."/>
            <person name="Alvarado L."/>
            <person name="Arachchi H.M."/>
            <person name="Berlin A."/>
            <person name="Brown A."/>
            <person name="Chapman S.B."/>
            <person name="Chen Z."/>
            <person name="Dunbar C."/>
            <person name="Freedman E."/>
            <person name="Gearin G."/>
            <person name="Gellesch M."/>
            <person name="Goldberg J."/>
            <person name="Griggs A."/>
            <person name="Gujja S."/>
            <person name="Heiman D."/>
            <person name="Howarth C."/>
            <person name="Larson L."/>
            <person name="Lui A."/>
            <person name="MacDonald P.J.P."/>
            <person name="Mehta T."/>
            <person name="Montmayeur A."/>
            <person name="Murphy C."/>
            <person name="Neiman D."/>
            <person name="Pearson M."/>
            <person name="Priest M."/>
            <person name="Roberts A."/>
            <person name="Saif S."/>
            <person name="Shea T."/>
            <person name="Shenoy N."/>
            <person name="Sisk P."/>
            <person name="Stolte C."/>
            <person name="Sykes S."/>
            <person name="Yandava C."/>
            <person name="Wortman J."/>
            <person name="Nusbaum C."/>
            <person name="Birren B."/>
        </authorList>
    </citation>
    <scope>NUCLEOTIDE SEQUENCE</scope>
    <source>
        <strain evidence="5">R3-111a-1</strain>
    </source>
</reference>
<dbReference type="Gene3D" id="2.130.10.10">
    <property type="entry name" value="YVTN repeat-like/Quinoprotein amine dehydrogenase"/>
    <property type="match status" value="1"/>
</dbReference>
<name>J3PK21_GAET3</name>
<dbReference type="PROSITE" id="PS00678">
    <property type="entry name" value="WD_REPEATS_1"/>
    <property type="match status" value="1"/>
</dbReference>
<dbReference type="RefSeq" id="XP_009230053.1">
    <property type="nucleotide sequence ID" value="XM_009231789.1"/>
</dbReference>